<dbReference type="Gene3D" id="2.40.420.20">
    <property type="match status" value="1"/>
</dbReference>
<dbReference type="Gene3D" id="1.10.287.470">
    <property type="entry name" value="Helix hairpin bin"/>
    <property type="match status" value="2"/>
</dbReference>
<dbReference type="InterPro" id="IPR058626">
    <property type="entry name" value="MdtA-like_b-barrel"/>
</dbReference>
<dbReference type="Proteomes" id="UP000320735">
    <property type="component" value="Unassembled WGS sequence"/>
</dbReference>
<name>A0A5C6BB62_9PLAN</name>
<dbReference type="Pfam" id="PF25967">
    <property type="entry name" value="RND-MFP_C"/>
    <property type="match status" value="1"/>
</dbReference>
<keyword evidence="9" id="KW-1185">Reference proteome</keyword>
<proteinExistence type="inferred from homology"/>
<feature type="domain" description="Multidrug resistance protein MdtA-like C-terminal permuted SH3" evidence="7">
    <location>
        <begin position="388"/>
        <end position="445"/>
    </location>
</feature>
<evidence type="ECO:0000256" key="2">
    <source>
        <dbReference type="ARBA" id="ARBA00009477"/>
    </source>
</evidence>
<dbReference type="AlphaFoldDB" id="A0A5C6BB62"/>
<feature type="region of interest" description="Disordered" evidence="3">
    <location>
        <begin position="468"/>
        <end position="507"/>
    </location>
</feature>
<dbReference type="Gene3D" id="2.40.50.100">
    <property type="match status" value="2"/>
</dbReference>
<dbReference type="InterPro" id="IPR006143">
    <property type="entry name" value="RND_pump_MFP"/>
</dbReference>
<evidence type="ECO:0000259" key="6">
    <source>
        <dbReference type="Pfam" id="PF25944"/>
    </source>
</evidence>
<evidence type="ECO:0000256" key="3">
    <source>
        <dbReference type="SAM" id="MobiDB-lite"/>
    </source>
</evidence>
<gene>
    <name evidence="8" type="primary">bepF</name>
    <name evidence="8" type="ORF">CA54_45630</name>
</gene>
<dbReference type="SUPFAM" id="SSF111369">
    <property type="entry name" value="HlyD-like secretion proteins"/>
    <property type="match status" value="2"/>
</dbReference>
<accession>A0A5C6BB62</accession>
<evidence type="ECO:0000256" key="1">
    <source>
        <dbReference type="ARBA" id="ARBA00004196"/>
    </source>
</evidence>
<organism evidence="8 9">
    <name type="scientific">Symmachiella macrocystis</name>
    <dbReference type="NCBI Taxonomy" id="2527985"/>
    <lineage>
        <taxon>Bacteria</taxon>
        <taxon>Pseudomonadati</taxon>
        <taxon>Planctomycetota</taxon>
        <taxon>Planctomycetia</taxon>
        <taxon>Planctomycetales</taxon>
        <taxon>Planctomycetaceae</taxon>
        <taxon>Symmachiella</taxon>
    </lineage>
</organism>
<dbReference type="InterPro" id="IPR058625">
    <property type="entry name" value="MdtA-like_BSH"/>
</dbReference>
<dbReference type="Pfam" id="PF25917">
    <property type="entry name" value="BSH_RND"/>
    <property type="match status" value="1"/>
</dbReference>
<evidence type="ECO:0000259" key="5">
    <source>
        <dbReference type="Pfam" id="PF25917"/>
    </source>
</evidence>
<dbReference type="InterPro" id="IPR058624">
    <property type="entry name" value="MdtA-like_HH"/>
</dbReference>
<dbReference type="GO" id="GO:0030313">
    <property type="term" value="C:cell envelope"/>
    <property type="evidence" value="ECO:0007669"/>
    <property type="project" value="UniProtKB-SubCell"/>
</dbReference>
<evidence type="ECO:0000313" key="9">
    <source>
        <dbReference type="Proteomes" id="UP000320735"/>
    </source>
</evidence>
<dbReference type="PANTHER" id="PTHR30158:SF10">
    <property type="entry name" value="CATION EFFLUX PUMP"/>
    <property type="match status" value="1"/>
</dbReference>
<dbReference type="GO" id="GO:0046677">
    <property type="term" value="P:response to antibiotic"/>
    <property type="evidence" value="ECO:0007669"/>
    <property type="project" value="TreeGrafter"/>
</dbReference>
<dbReference type="EMBL" id="SJPP01000002">
    <property type="protein sequence ID" value="TWU09323.1"/>
    <property type="molecule type" value="Genomic_DNA"/>
</dbReference>
<protein>
    <submittedName>
        <fullName evidence="8">Efflux pump periplasmic linker BepF</fullName>
    </submittedName>
</protein>
<comment type="subcellular location">
    <subcellularLocation>
        <location evidence="1">Cell envelope</location>
    </subcellularLocation>
</comment>
<dbReference type="Pfam" id="PF25876">
    <property type="entry name" value="HH_MFP_RND"/>
    <property type="match status" value="1"/>
</dbReference>
<evidence type="ECO:0000259" key="4">
    <source>
        <dbReference type="Pfam" id="PF25876"/>
    </source>
</evidence>
<dbReference type="OrthoDB" id="9816569at2"/>
<dbReference type="GO" id="GO:0022857">
    <property type="term" value="F:transmembrane transporter activity"/>
    <property type="evidence" value="ECO:0007669"/>
    <property type="project" value="InterPro"/>
</dbReference>
<comment type="caution">
    <text evidence="8">The sequence shown here is derived from an EMBL/GenBank/DDBJ whole genome shotgun (WGS) entry which is preliminary data.</text>
</comment>
<sequence length="507" mass="54824">MLCQLLASLLSCWAGLCGSPRSKLSLRRSFFNHEDTSTLKIQTQCPSIQLVGLLALCAGALGCNQGGAEPQQAPVPNMTIAQPVRKQIVEWDAYTGRLEAVDFVEVRARVSGYLETIHFDEGQVVNEGDLLFVIDPRPYQAELNRASAALRQAESGLQQSRAQLTVAKALKLQADARLQLANARVKRTRQLKSQNAITQADLDQDESANLEAEADLEGAKAGITSAEAAITTEMATVESAKAEVETAELNLEYTRIRAPVSGRISRENVTEGNLVSGGTATSTLLTTIASVDPIYCTFDANEQEVLKYVRLDQAGTRTSSREAKNPVYLGLVDETAFPHLGHMDFVDNRFDTNSATMRARCVFPNDDFVLVPGMFARIRIPGSASYEAVLIPDSAIGTDQASQYVYIVVDGVIERRGVKLGPIVDGLRVVREGLSGGESLVIEGLLQARPEMAVKTKAGEIEVIEDGLPDQYAPLPPDEWISPSPDPLPASEVSRLNQQADQGGNSQ</sequence>
<feature type="domain" description="Multidrug resistance protein MdtA-like beta-barrel" evidence="6">
    <location>
        <begin position="293"/>
        <end position="380"/>
    </location>
</feature>
<feature type="compositionally biased region" description="Polar residues" evidence="3">
    <location>
        <begin position="494"/>
        <end position="507"/>
    </location>
</feature>
<feature type="domain" description="Multidrug resistance protein MdtA-like alpha-helical hairpin" evidence="4">
    <location>
        <begin position="163"/>
        <end position="254"/>
    </location>
</feature>
<dbReference type="NCBIfam" id="TIGR01730">
    <property type="entry name" value="RND_mfp"/>
    <property type="match status" value="1"/>
</dbReference>
<comment type="similarity">
    <text evidence="2">Belongs to the membrane fusion protein (MFP) (TC 8.A.1) family.</text>
</comment>
<dbReference type="Pfam" id="PF25944">
    <property type="entry name" value="Beta-barrel_RND"/>
    <property type="match status" value="1"/>
</dbReference>
<reference evidence="8 9" key="1">
    <citation type="submission" date="2019-02" db="EMBL/GenBank/DDBJ databases">
        <title>Deep-cultivation of Planctomycetes and their phenomic and genomic characterization uncovers novel biology.</title>
        <authorList>
            <person name="Wiegand S."/>
            <person name="Jogler M."/>
            <person name="Boedeker C."/>
            <person name="Pinto D."/>
            <person name="Vollmers J."/>
            <person name="Rivas-Marin E."/>
            <person name="Kohn T."/>
            <person name="Peeters S.H."/>
            <person name="Heuer A."/>
            <person name="Rast P."/>
            <person name="Oberbeckmann S."/>
            <person name="Bunk B."/>
            <person name="Jeske O."/>
            <person name="Meyerdierks A."/>
            <person name="Storesund J.E."/>
            <person name="Kallscheuer N."/>
            <person name="Luecker S."/>
            <person name="Lage O.M."/>
            <person name="Pohl T."/>
            <person name="Merkel B.J."/>
            <person name="Hornburger P."/>
            <person name="Mueller R.-W."/>
            <person name="Bruemmer F."/>
            <person name="Labrenz M."/>
            <person name="Spormann A.M."/>
            <person name="Op Den Camp H."/>
            <person name="Overmann J."/>
            <person name="Amann R."/>
            <person name="Jetten M.S.M."/>
            <person name="Mascher T."/>
            <person name="Medema M.H."/>
            <person name="Devos D.P."/>
            <person name="Kaster A.-K."/>
            <person name="Ovreas L."/>
            <person name="Rohde M."/>
            <person name="Galperin M.Y."/>
            <person name="Jogler C."/>
        </authorList>
    </citation>
    <scope>NUCLEOTIDE SEQUENCE [LARGE SCALE GENOMIC DNA]</scope>
    <source>
        <strain evidence="8 9">CA54</strain>
    </source>
</reference>
<feature type="domain" description="Multidrug resistance protein MdtA-like barrel-sandwich hybrid" evidence="5">
    <location>
        <begin position="104"/>
        <end position="286"/>
    </location>
</feature>
<evidence type="ECO:0000313" key="8">
    <source>
        <dbReference type="EMBL" id="TWU09323.1"/>
    </source>
</evidence>
<dbReference type="InterPro" id="IPR058627">
    <property type="entry name" value="MdtA-like_C"/>
</dbReference>
<evidence type="ECO:0000259" key="7">
    <source>
        <dbReference type="Pfam" id="PF25967"/>
    </source>
</evidence>
<dbReference type="PANTHER" id="PTHR30158">
    <property type="entry name" value="ACRA/E-RELATED COMPONENT OF DRUG EFFLUX TRANSPORTER"/>
    <property type="match status" value="1"/>
</dbReference>
<dbReference type="Gene3D" id="2.40.30.170">
    <property type="match status" value="1"/>
</dbReference>
<dbReference type="GO" id="GO:0005886">
    <property type="term" value="C:plasma membrane"/>
    <property type="evidence" value="ECO:0007669"/>
    <property type="project" value="TreeGrafter"/>
</dbReference>